<protein>
    <submittedName>
        <fullName evidence="1 2">Uncharacterized protein</fullName>
    </submittedName>
</protein>
<reference evidence="1 2" key="1">
    <citation type="journal article" date="2010" name="Nature">
        <title>Genome sequence of the palaeopolyploid soybean.</title>
        <authorList>
            <person name="Schmutz J."/>
            <person name="Cannon S.B."/>
            <person name="Schlueter J."/>
            <person name="Ma J."/>
            <person name="Mitros T."/>
            <person name="Nelson W."/>
            <person name="Hyten D.L."/>
            <person name="Song Q."/>
            <person name="Thelen J.J."/>
            <person name="Cheng J."/>
            <person name="Xu D."/>
            <person name="Hellsten U."/>
            <person name="May G.D."/>
            <person name="Yu Y."/>
            <person name="Sakurai T."/>
            <person name="Umezawa T."/>
            <person name="Bhattacharyya M.K."/>
            <person name="Sandhu D."/>
            <person name="Valliyodan B."/>
            <person name="Lindquist E."/>
            <person name="Peto M."/>
            <person name="Grant D."/>
            <person name="Shu S."/>
            <person name="Goodstein D."/>
            <person name="Barry K."/>
            <person name="Futrell-Griggs M."/>
            <person name="Abernathy B."/>
            <person name="Du J."/>
            <person name="Tian Z."/>
            <person name="Zhu L."/>
            <person name="Gill N."/>
            <person name="Joshi T."/>
            <person name="Libault M."/>
            <person name="Sethuraman A."/>
            <person name="Zhang X.-C."/>
            <person name="Shinozaki K."/>
            <person name="Nguyen H.T."/>
            <person name="Wing R.A."/>
            <person name="Cregan P."/>
            <person name="Specht J."/>
            <person name="Grimwood J."/>
            <person name="Rokhsar D."/>
            <person name="Stacey G."/>
            <person name="Shoemaker R.C."/>
            <person name="Jackson S.A."/>
        </authorList>
    </citation>
    <scope>NUCLEOTIDE SEQUENCE</scope>
    <source>
        <strain evidence="2">cv. Williams 82</strain>
        <tissue evidence="1">Callus</tissue>
    </source>
</reference>
<dbReference type="InParanoid" id="A0A0R0H4X3"/>
<proteinExistence type="predicted"/>
<organism evidence="1">
    <name type="scientific">Glycine max</name>
    <name type="common">Soybean</name>
    <name type="synonym">Glycine hispida</name>
    <dbReference type="NCBI Taxonomy" id="3847"/>
    <lineage>
        <taxon>Eukaryota</taxon>
        <taxon>Viridiplantae</taxon>
        <taxon>Streptophyta</taxon>
        <taxon>Embryophyta</taxon>
        <taxon>Tracheophyta</taxon>
        <taxon>Spermatophyta</taxon>
        <taxon>Magnoliopsida</taxon>
        <taxon>eudicotyledons</taxon>
        <taxon>Gunneridae</taxon>
        <taxon>Pentapetalae</taxon>
        <taxon>rosids</taxon>
        <taxon>fabids</taxon>
        <taxon>Fabales</taxon>
        <taxon>Fabaceae</taxon>
        <taxon>Papilionoideae</taxon>
        <taxon>50 kb inversion clade</taxon>
        <taxon>NPAAA clade</taxon>
        <taxon>indigoferoid/millettioid clade</taxon>
        <taxon>Phaseoleae</taxon>
        <taxon>Glycine</taxon>
        <taxon>Glycine subgen. Soja</taxon>
    </lineage>
</organism>
<dbReference type="EMBL" id="CM000845">
    <property type="protein sequence ID" value="KRH25658.1"/>
    <property type="molecule type" value="Genomic_DNA"/>
</dbReference>
<dbReference type="Pfam" id="PF14223">
    <property type="entry name" value="Retrotran_gag_2"/>
    <property type="match status" value="1"/>
</dbReference>
<accession>A0A0R0H4X3</accession>
<sequence>MSTLPTPYHQLQPLSSRFLTSQKLRSSLAKTFVASRNANKVCHHTLLSSLSNDLFDVYCSYKESREIWDSLILIYIAEDVVRQRFIIANYYRWTMNNEKDIKVQINEYHKLLRDLKTEDEFISELLIEKLYRVVTNNNPLKPGANLIKGDDIIATVISQVNVVTHVNKLVVDSRATRHICANKSMLTSYTVAEDGEGKGKVLLKLTSRKHWH</sequence>
<dbReference type="Gramene" id="KRH25658">
    <property type="protein sequence ID" value="KRH25658"/>
    <property type="gene ID" value="GLYMA_12G118900"/>
</dbReference>
<evidence type="ECO:0000313" key="2">
    <source>
        <dbReference type="EnsemblPlants" id="KRH25658"/>
    </source>
</evidence>
<evidence type="ECO:0000313" key="1">
    <source>
        <dbReference type="EMBL" id="KRH25658.1"/>
    </source>
</evidence>
<dbReference type="PANTHER" id="PTHR47592:SF27">
    <property type="entry name" value="OS08G0421700 PROTEIN"/>
    <property type="match status" value="1"/>
</dbReference>
<dbReference type="Proteomes" id="UP000008827">
    <property type="component" value="Chromosome 12"/>
</dbReference>
<gene>
    <name evidence="1" type="ORF">GLYMA_12G118900</name>
</gene>
<evidence type="ECO:0000313" key="3">
    <source>
        <dbReference type="Proteomes" id="UP000008827"/>
    </source>
</evidence>
<dbReference type="PANTHER" id="PTHR47592">
    <property type="entry name" value="PBF68 PROTEIN"/>
    <property type="match status" value="1"/>
</dbReference>
<name>A0A0R0H4X3_SOYBN</name>
<reference evidence="2" key="2">
    <citation type="submission" date="2018-02" db="UniProtKB">
        <authorList>
            <consortium name="EnsemblPlants"/>
        </authorList>
    </citation>
    <scope>IDENTIFICATION</scope>
    <source>
        <strain evidence="2">Williams 82</strain>
    </source>
</reference>
<keyword evidence="3" id="KW-1185">Reference proteome</keyword>
<reference evidence="1" key="3">
    <citation type="submission" date="2018-07" db="EMBL/GenBank/DDBJ databases">
        <title>WGS assembly of Glycine max.</title>
        <authorList>
            <person name="Schmutz J."/>
            <person name="Cannon S."/>
            <person name="Schlueter J."/>
            <person name="Ma J."/>
            <person name="Mitros T."/>
            <person name="Nelson W."/>
            <person name="Hyten D."/>
            <person name="Song Q."/>
            <person name="Thelen J."/>
            <person name="Cheng J."/>
            <person name="Xu D."/>
            <person name="Hellsten U."/>
            <person name="May G."/>
            <person name="Yu Y."/>
            <person name="Sakurai T."/>
            <person name="Umezawa T."/>
            <person name="Bhattacharyya M."/>
            <person name="Sandhu D."/>
            <person name="Valliyodan B."/>
            <person name="Lindquist E."/>
            <person name="Peto M."/>
            <person name="Grant D."/>
            <person name="Shu S."/>
            <person name="Goodstein D."/>
            <person name="Barry K."/>
            <person name="Futrell-Griggs M."/>
            <person name="Abernathy B."/>
            <person name="Du J."/>
            <person name="Tian Z."/>
            <person name="Zhu L."/>
            <person name="Gill N."/>
            <person name="Joshi T."/>
            <person name="Libault M."/>
            <person name="Sethuraman A."/>
            <person name="Zhang X."/>
            <person name="Shinozaki K."/>
            <person name="Nguyen H."/>
            <person name="Wing R."/>
            <person name="Cregan P."/>
            <person name="Specht J."/>
            <person name="Grimwood J."/>
            <person name="Rokhsar D."/>
            <person name="Stacey G."/>
            <person name="Shoemaker R."/>
            <person name="Jackson S."/>
        </authorList>
    </citation>
    <scope>NUCLEOTIDE SEQUENCE</scope>
    <source>
        <tissue evidence="1">Callus</tissue>
    </source>
</reference>
<dbReference type="AlphaFoldDB" id="A0A0R0H4X3"/>
<dbReference type="EnsemblPlants" id="KRH25658">
    <property type="protein sequence ID" value="KRH25658"/>
    <property type="gene ID" value="GLYMA_12G118900"/>
</dbReference>